<dbReference type="Proteomes" id="UP000031192">
    <property type="component" value="Unassembled WGS sequence"/>
</dbReference>
<accession>A0A0B4G927</accession>
<evidence type="ECO:0000313" key="1">
    <source>
        <dbReference type="EMBL" id="KID83215.1"/>
    </source>
</evidence>
<protein>
    <submittedName>
        <fullName evidence="1">Uncharacterized protein</fullName>
    </submittedName>
</protein>
<gene>
    <name evidence="1" type="ORF">MGU_09496</name>
</gene>
<dbReference type="EMBL" id="AZNH01000064">
    <property type="protein sequence ID" value="KID83215.1"/>
    <property type="molecule type" value="Genomic_DNA"/>
</dbReference>
<keyword evidence="2" id="KW-1185">Reference proteome</keyword>
<dbReference type="HOGENOM" id="CLU_1434747_0_0_1"/>
<comment type="caution">
    <text evidence="1">The sequence shown here is derived from an EMBL/GenBank/DDBJ whole genome shotgun (WGS) entry which is preliminary data.</text>
</comment>
<proteinExistence type="predicted"/>
<reference evidence="1 2" key="1">
    <citation type="journal article" date="2014" name="Proc. Natl. Acad. Sci. U.S.A.">
        <title>Trajectory and genomic determinants of fungal-pathogen speciation and host adaptation.</title>
        <authorList>
            <person name="Hu X."/>
            <person name="Xiao G."/>
            <person name="Zheng P."/>
            <person name="Shang Y."/>
            <person name="Su Y."/>
            <person name="Zhang X."/>
            <person name="Liu X."/>
            <person name="Zhan S."/>
            <person name="St Leger R.J."/>
            <person name="Wang C."/>
        </authorList>
    </citation>
    <scope>NUCLEOTIDE SEQUENCE [LARGE SCALE GENOMIC DNA]</scope>
    <source>
        <strain evidence="1 2">ARSEF 977</strain>
    </source>
</reference>
<organism evidence="1 2">
    <name type="scientific">Metarhizium guizhouense (strain ARSEF 977)</name>
    <dbReference type="NCBI Taxonomy" id="1276136"/>
    <lineage>
        <taxon>Eukaryota</taxon>
        <taxon>Fungi</taxon>
        <taxon>Dikarya</taxon>
        <taxon>Ascomycota</taxon>
        <taxon>Pezizomycotina</taxon>
        <taxon>Sordariomycetes</taxon>
        <taxon>Hypocreomycetidae</taxon>
        <taxon>Hypocreales</taxon>
        <taxon>Clavicipitaceae</taxon>
        <taxon>Metarhizium</taxon>
    </lineage>
</organism>
<sequence length="189" mass="21658">MSTPDETTILAWNQIPTWKRLLAFNQQCINKEDSKTAPHINFDLIRSGDPKETDEIKSRLNTLTRLGILPLYAASDGSVAIFLWNMEHRSEDAFENFIDGLAKDYSYFDIKSEKLCRIGGYDNFLGCEWLRDIEIISKLSAKGTLYSVTTDFEHILPDYQQFLGHVIELAKEYKIDAVTKFSKFVADMG</sequence>
<evidence type="ECO:0000313" key="2">
    <source>
        <dbReference type="Proteomes" id="UP000031192"/>
    </source>
</evidence>
<name>A0A0B4G927_METGA</name>
<dbReference type="AlphaFoldDB" id="A0A0B4G927"/>